<evidence type="ECO:0000259" key="10">
    <source>
        <dbReference type="SMART" id="SM01359"/>
    </source>
</evidence>
<dbReference type="FunFam" id="2.60.40.1930:FF:000001">
    <property type="entry name" value="CD109 isoform 3"/>
    <property type="match status" value="1"/>
</dbReference>
<dbReference type="InterPro" id="IPR001599">
    <property type="entry name" value="Macroglobln_a2"/>
</dbReference>
<evidence type="ECO:0000256" key="6">
    <source>
        <dbReference type="ARBA" id="ARBA00022900"/>
    </source>
</evidence>
<dbReference type="InterPro" id="IPR050473">
    <property type="entry name" value="A2M/Complement_sys"/>
</dbReference>
<dbReference type="PANTHER" id="PTHR11412">
    <property type="entry name" value="MACROGLOBULIN / COMPLEMENT"/>
    <property type="match status" value="1"/>
</dbReference>
<dbReference type="Gene3D" id="2.60.40.1930">
    <property type="match status" value="2"/>
</dbReference>
<dbReference type="GO" id="GO:0004867">
    <property type="term" value="F:serine-type endopeptidase inhibitor activity"/>
    <property type="evidence" value="ECO:0007669"/>
    <property type="project" value="UniProtKB-KW"/>
</dbReference>
<dbReference type="Gene3D" id="1.50.10.20">
    <property type="match status" value="1"/>
</dbReference>
<name>A0A9W7TKT3_TRIRA</name>
<dbReference type="InterPro" id="IPR002890">
    <property type="entry name" value="MG2"/>
</dbReference>
<protein>
    <submittedName>
        <fullName evidence="13">Alpha-2-macroglobulin-like protein 1</fullName>
    </submittedName>
</protein>
<dbReference type="InterPro" id="IPR040839">
    <property type="entry name" value="MG4"/>
</dbReference>
<dbReference type="CDD" id="cd02897">
    <property type="entry name" value="A2M_2"/>
    <property type="match status" value="1"/>
</dbReference>
<evidence type="ECO:0000256" key="8">
    <source>
        <dbReference type="ARBA" id="ARBA00023180"/>
    </source>
</evidence>
<keyword evidence="14" id="KW-1185">Reference proteome</keyword>
<dbReference type="SMART" id="SM01360">
    <property type="entry name" value="A2M"/>
    <property type="match status" value="1"/>
</dbReference>
<comment type="similarity">
    <text evidence="2">Belongs to the protease inhibitor I39 (alpha-2-macroglobulin) family.</text>
</comment>
<dbReference type="SUPFAM" id="SSF81296">
    <property type="entry name" value="E set domains"/>
    <property type="match status" value="1"/>
</dbReference>
<dbReference type="Pfam" id="PF01835">
    <property type="entry name" value="MG2"/>
    <property type="match status" value="1"/>
</dbReference>
<dbReference type="SMART" id="SM01361">
    <property type="entry name" value="A2M_recep"/>
    <property type="match status" value="1"/>
</dbReference>
<dbReference type="EMBL" id="JAFHDT010000014">
    <property type="protein sequence ID" value="KAI7800728.1"/>
    <property type="molecule type" value="Genomic_DNA"/>
</dbReference>
<gene>
    <name evidence="13" type="ORF">IRJ41_010948</name>
</gene>
<dbReference type="InterPro" id="IPR019742">
    <property type="entry name" value="MacrogloblnA2_CS"/>
</dbReference>
<dbReference type="Pfam" id="PF07677">
    <property type="entry name" value="A2M_recep"/>
    <property type="match status" value="1"/>
</dbReference>
<dbReference type="InterPro" id="IPR041813">
    <property type="entry name" value="A2M_TED"/>
</dbReference>
<dbReference type="InterPro" id="IPR009048">
    <property type="entry name" value="A-macroglobulin_rcpt-bd"/>
</dbReference>
<dbReference type="Pfam" id="PF07703">
    <property type="entry name" value="A2M_BRD"/>
    <property type="match status" value="1"/>
</dbReference>
<feature type="domain" description="Alpha-macroglobulin receptor-binding" evidence="12">
    <location>
        <begin position="1319"/>
        <end position="1407"/>
    </location>
</feature>
<keyword evidence="6" id="KW-0722">Serine protease inhibitor</keyword>
<feature type="domain" description="Alpha-2-macroglobulin" evidence="11">
    <location>
        <begin position="722"/>
        <end position="811"/>
    </location>
</feature>
<dbReference type="PANTHER" id="PTHR11412:SF160">
    <property type="entry name" value="ALPHA-2-MACROGLOBULIN-LIKE PROTEIN 1"/>
    <property type="match status" value="1"/>
</dbReference>
<evidence type="ECO:0000256" key="5">
    <source>
        <dbReference type="ARBA" id="ARBA00022729"/>
    </source>
</evidence>
<dbReference type="GO" id="GO:0007399">
    <property type="term" value="P:nervous system development"/>
    <property type="evidence" value="ECO:0007669"/>
    <property type="project" value="UniProtKB-ARBA"/>
</dbReference>
<evidence type="ECO:0000256" key="7">
    <source>
        <dbReference type="ARBA" id="ARBA00023157"/>
    </source>
</evidence>
<keyword evidence="8" id="KW-0325">Glycoprotein</keyword>
<evidence type="ECO:0000256" key="9">
    <source>
        <dbReference type="SAM" id="SignalP"/>
    </source>
</evidence>
<evidence type="ECO:0000313" key="13">
    <source>
        <dbReference type="EMBL" id="KAI7800728.1"/>
    </source>
</evidence>
<keyword evidence="4" id="KW-0646">Protease inhibitor</keyword>
<evidence type="ECO:0000256" key="3">
    <source>
        <dbReference type="ARBA" id="ARBA00022525"/>
    </source>
</evidence>
<dbReference type="Gene3D" id="2.60.120.1540">
    <property type="match status" value="1"/>
</dbReference>
<dbReference type="Gene3D" id="2.60.40.1940">
    <property type="match status" value="1"/>
</dbReference>
<dbReference type="FunFam" id="1.50.10.20:FF:000001">
    <property type="entry name" value="CD109 isoform 1"/>
    <property type="match status" value="1"/>
</dbReference>
<evidence type="ECO:0000313" key="14">
    <source>
        <dbReference type="Proteomes" id="UP001059041"/>
    </source>
</evidence>
<keyword evidence="7" id="KW-1015">Disulfide bond</keyword>
<dbReference type="InterPro" id="IPR008930">
    <property type="entry name" value="Terpenoid_cyclase/PrenylTrfase"/>
</dbReference>
<dbReference type="InterPro" id="IPR011626">
    <property type="entry name" value="Alpha-macroglobulin_TED"/>
</dbReference>
<dbReference type="InterPro" id="IPR041555">
    <property type="entry name" value="MG3"/>
</dbReference>
<feature type="chain" id="PRO_5040767224" evidence="9">
    <location>
        <begin position="17"/>
        <end position="1430"/>
    </location>
</feature>
<dbReference type="InterPro" id="IPR011625">
    <property type="entry name" value="A2M_N_BRD"/>
</dbReference>
<evidence type="ECO:0000259" key="12">
    <source>
        <dbReference type="SMART" id="SM01361"/>
    </source>
</evidence>
<proteinExistence type="inferred from homology"/>
<dbReference type="InterPro" id="IPR013783">
    <property type="entry name" value="Ig-like_fold"/>
</dbReference>
<dbReference type="InterPro" id="IPR036595">
    <property type="entry name" value="A-macroglobulin_rcpt-bd_sf"/>
</dbReference>
<dbReference type="Pfam" id="PF00207">
    <property type="entry name" value="A2M"/>
    <property type="match status" value="1"/>
</dbReference>
<dbReference type="SUPFAM" id="SSF48239">
    <property type="entry name" value="Terpenoid cyclases/Protein prenyltransferases"/>
    <property type="match status" value="1"/>
</dbReference>
<dbReference type="SUPFAM" id="SSF49410">
    <property type="entry name" value="Alpha-macroglobulin receptor domain"/>
    <property type="match status" value="1"/>
</dbReference>
<dbReference type="Gene3D" id="2.60.40.10">
    <property type="entry name" value="Immunoglobulins"/>
    <property type="match status" value="2"/>
</dbReference>
<dbReference type="SMART" id="SM01359">
    <property type="entry name" value="A2M_N_2"/>
    <property type="match status" value="1"/>
</dbReference>
<sequence length="1430" mass="160273">MHLANTLFQCITYLVAFNSQAIGGTKEILCAHIYEPSTPISLVVTLNSNNGNVTILKEASIKKNFYKCVPFQVPVVLIDTVATVYVKIEGATTSLNKTTQILIKPPMKLLFIQTDKPIYKPGERVKFRIVSLDSNFLTHNQKDPNSNRIGQWLNRTTKSGILDLFHLTTLQALKGYYTITVWNEKNVEMKQSFEIKEYVLPKFEVNVNLPSMVTAMDKEFMLQVCSKYTYGKPMQGSVTAEVCGVNHNYEMEMYMYRFVRSRPGKPNFSICKTFDIKTDKTGCVSRMINVTEYGMTVGAFFRVNSKVVEDGTGITVTGTSTVSYTSDVIIVSFVDAPEIYKPGIGYEGKLLVSNVQSKPLKDQTLYLVVTYESRSFNVTLTTDIKGTADFSLDTTDWSNQTVFLQAQHKEDNNQYWPAPRYYQKSSHWLRPFYSKSKSFLKLIKAPNALSCVSDAVVEASYIIPGSALKNGQKTLNFFYVVSSKGSMIGNGHKSVKVEYRKENKGKLSFTLKKTTALSPFAQVVVYTVLPNGETVADSWSFPVEQCLPNKVSVNFSSSTALPKETTTLNLKAQPGSLCSVRSIDQSVLLLKPEAQLNAASVFGRLPHQILVGYPYQVDDYRENPCFPSREMIEVEEPIRNIRKHSFHYSYYYRGNNDAYSMFKAIGIKIITNSDVKKCEYEYVPLMEYREPGSVSKVVRDSRLEARLEPLAQNPIRKFFPETWIWDLVPVGRSGSVNLTKTVPDTITKWATDAFCTSSVGFGVAPSTALTAFMPFFVSLTLPYSVICREVVILKATVFNYLSKCIMVKVTLAISKQFKVSPFNVGNYTQCVCSEESKTFEWIVTPTYPGRMNIAVTAEAVQTQELCGNEEVTVPERGHIDTVVHSLLVEAEGTKQIVTHNELICLTGNQMNTTVPLTLPELFIEGSAQSFVTVLGDLIGRALKNIADLLRMPYGCGEQKMAILAPNIYILQYLESSGQLTPEILARAKTFLETGYQIELTFKHDDGSYSLHGMRDASGNTWLTAFVMKTFGGAKKYVFIDQTHIDQAKTWLSQQQQTNGCYASVGPFVYSLMRDGVSDHVTLTAYITAALLEMGINKSDPMVAKGLECMKKAPSNLNNIFFTALSFYTYTLAGDQEMRQKLISNLDSQAKREGIERYWSNTQYNRMVGSFEVEMSSYVLLGLLSGPLLPNFGLNYSATIVRWLAKRQNPNGGFSSTQDTVVALQALAKYSAATYSPTGTVVVSVTSPSRQKYNFTINQQNRLLYQERQLQPPTGNFTLAARGQGCAFVQLHVLQPRSECYFSLRQQKEHTCFIRCDCQTNMVIIDVNLLSGFVLDDLSLQALQQDSRIKLVEQNEGHVILYLDGMKVAETKSFNMSLRQDVVVKDLKPASVTVYDYYTTYERAVRKYTPPCNCHGSASFSHVFLSSVAES</sequence>
<keyword evidence="5 9" id="KW-0732">Signal</keyword>
<comment type="caution">
    <text evidence="13">The sequence shown here is derived from an EMBL/GenBank/DDBJ whole genome shotgun (WGS) entry which is preliminary data.</text>
</comment>
<dbReference type="Pfam" id="PF17791">
    <property type="entry name" value="MG3"/>
    <property type="match status" value="1"/>
</dbReference>
<dbReference type="InterPro" id="IPR047565">
    <property type="entry name" value="Alpha-macroglob_thiol-ester_cl"/>
</dbReference>
<keyword evidence="3" id="KW-0964">Secreted</keyword>
<feature type="domain" description="Alpha-2-macroglobulin bait region" evidence="10">
    <location>
        <begin position="440"/>
        <end position="590"/>
    </location>
</feature>
<dbReference type="PROSITE" id="PS00477">
    <property type="entry name" value="ALPHA_2_MACROGLOBULIN"/>
    <property type="match status" value="1"/>
</dbReference>
<evidence type="ECO:0000259" key="11">
    <source>
        <dbReference type="SMART" id="SM01360"/>
    </source>
</evidence>
<dbReference type="SMART" id="SM01419">
    <property type="entry name" value="Thiol-ester_cl"/>
    <property type="match status" value="1"/>
</dbReference>
<reference evidence="13" key="1">
    <citation type="submission" date="2021-02" db="EMBL/GenBank/DDBJ databases">
        <title>Comparative genomics reveals that relaxation of natural selection precedes convergent phenotypic evolution of cavefish.</title>
        <authorList>
            <person name="Peng Z."/>
        </authorList>
    </citation>
    <scope>NUCLEOTIDE SEQUENCE</scope>
    <source>
        <tissue evidence="13">Muscle</tissue>
    </source>
</reference>
<comment type="subcellular location">
    <subcellularLocation>
        <location evidence="1">Secreted</location>
    </subcellularLocation>
</comment>
<evidence type="ECO:0000256" key="4">
    <source>
        <dbReference type="ARBA" id="ARBA00022690"/>
    </source>
</evidence>
<dbReference type="Gene3D" id="2.20.130.20">
    <property type="match status" value="2"/>
</dbReference>
<dbReference type="Pfam" id="PF07678">
    <property type="entry name" value="TED_complement"/>
    <property type="match status" value="1"/>
</dbReference>
<dbReference type="GO" id="GO:0005615">
    <property type="term" value="C:extracellular space"/>
    <property type="evidence" value="ECO:0007669"/>
    <property type="project" value="InterPro"/>
</dbReference>
<dbReference type="Gene3D" id="2.60.40.690">
    <property type="entry name" value="Alpha-macroglobulin, receptor-binding domain"/>
    <property type="match status" value="1"/>
</dbReference>
<dbReference type="InterPro" id="IPR014756">
    <property type="entry name" value="Ig_E-set"/>
</dbReference>
<evidence type="ECO:0000256" key="2">
    <source>
        <dbReference type="ARBA" id="ARBA00010952"/>
    </source>
</evidence>
<accession>A0A9W7TKT3</accession>
<organism evidence="13 14">
    <name type="scientific">Triplophysa rosa</name>
    <name type="common">Cave loach</name>
    <dbReference type="NCBI Taxonomy" id="992332"/>
    <lineage>
        <taxon>Eukaryota</taxon>
        <taxon>Metazoa</taxon>
        <taxon>Chordata</taxon>
        <taxon>Craniata</taxon>
        <taxon>Vertebrata</taxon>
        <taxon>Euteleostomi</taxon>
        <taxon>Actinopterygii</taxon>
        <taxon>Neopterygii</taxon>
        <taxon>Teleostei</taxon>
        <taxon>Ostariophysi</taxon>
        <taxon>Cypriniformes</taxon>
        <taxon>Nemacheilidae</taxon>
        <taxon>Triplophysa</taxon>
    </lineage>
</organism>
<feature type="signal peptide" evidence="9">
    <location>
        <begin position="1"/>
        <end position="16"/>
    </location>
</feature>
<dbReference type="Pfam" id="PF17789">
    <property type="entry name" value="MG4"/>
    <property type="match status" value="1"/>
</dbReference>
<evidence type="ECO:0000256" key="1">
    <source>
        <dbReference type="ARBA" id="ARBA00004613"/>
    </source>
</evidence>
<dbReference type="Proteomes" id="UP001059041">
    <property type="component" value="Linkage Group LG14"/>
</dbReference>